<dbReference type="EMBL" id="CAQJ01000061">
    <property type="protein sequence ID" value="CCQ91020.1"/>
    <property type="molecule type" value="Genomic_DNA"/>
</dbReference>
<organism evidence="1 2">
    <name type="scientific">Nitrospina gracilis (strain 3/211)</name>
    <dbReference type="NCBI Taxonomy" id="1266370"/>
    <lineage>
        <taxon>Bacteria</taxon>
        <taxon>Pseudomonadati</taxon>
        <taxon>Nitrospinota/Tectimicrobiota group</taxon>
        <taxon>Nitrospinota</taxon>
        <taxon>Nitrospinia</taxon>
        <taxon>Nitrospinales</taxon>
        <taxon>Nitrospinaceae</taxon>
        <taxon>Nitrospina</taxon>
    </lineage>
</organism>
<dbReference type="InParanoid" id="M1YZ71"/>
<proteinExistence type="predicted"/>
<protein>
    <submittedName>
        <fullName evidence="1">Uncharacterized protein</fullName>
    </submittedName>
</protein>
<dbReference type="Proteomes" id="UP000011704">
    <property type="component" value="Unassembled WGS sequence"/>
</dbReference>
<dbReference type="AlphaFoldDB" id="M1YZ71"/>
<comment type="caution">
    <text evidence="1">The sequence shown here is derived from an EMBL/GenBank/DDBJ whole genome shotgun (WGS) entry which is preliminary data.</text>
</comment>
<name>M1YZ71_NITG3</name>
<evidence type="ECO:0000313" key="2">
    <source>
        <dbReference type="Proteomes" id="UP000011704"/>
    </source>
</evidence>
<reference evidence="1 2" key="1">
    <citation type="journal article" date="2013" name="Front. Microbiol.">
        <title>The genome of Nitrospina gracilis illuminates the metabolism and evolution of the major marine nitrite oxidizer.</title>
        <authorList>
            <person name="Luecker S."/>
            <person name="Nowka B."/>
            <person name="Rattei T."/>
            <person name="Spieck E."/>
            <person name="and Daims H."/>
        </authorList>
    </citation>
    <scope>NUCLEOTIDE SEQUENCE [LARGE SCALE GENOMIC DNA]</scope>
    <source>
        <strain evidence="1 2">3/211</strain>
    </source>
</reference>
<sequence>MIANPTREASMDEQIEKLLVALMVIIDKQGGEYRLDSTAFETMFEARHQKGIQVQERGEEGIFLKLGDMTVRPDEAQNN</sequence>
<accession>M1YZ71</accession>
<dbReference type="HOGENOM" id="CLU_2602425_0_0_0"/>
<dbReference type="STRING" id="1266370.NITGR_550022"/>
<keyword evidence="2" id="KW-1185">Reference proteome</keyword>
<gene>
    <name evidence="1" type="ORF">NITGR_550022</name>
</gene>
<evidence type="ECO:0000313" key="1">
    <source>
        <dbReference type="EMBL" id="CCQ91020.1"/>
    </source>
</evidence>